<feature type="compositionally biased region" description="Basic and acidic residues" evidence="2">
    <location>
        <begin position="45"/>
        <end position="54"/>
    </location>
</feature>
<name>A0ABT4C9R7_9ACTN</name>
<proteinExistence type="predicted"/>
<evidence type="ECO:0000313" key="4">
    <source>
        <dbReference type="Proteomes" id="UP001074726"/>
    </source>
</evidence>
<evidence type="ECO:0008006" key="5">
    <source>
        <dbReference type="Google" id="ProtNLM"/>
    </source>
</evidence>
<dbReference type="EMBL" id="JAPPUX010000001">
    <property type="protein sequence ID" value="MCY4725566.1"/>
    <property type="molecule type" value="Genomic_DNA"/>
</dbReference>
<protein>
    <recommendedName>
        <fullName evidence="5">DksA C4-type domain-containing protein</fullName>
    </recommendedName>
</protein>
<dbReference type="Proteomes" id="UP001074726">
    <property type="component" value="Unassembled WGS sequence"/>
</dbReference>
<feature type="compositionally biased region" description="Low complexity" evidence="2">
    <location>
        <begin position="16"/>
        <end position="28"/>
    </location>
</feature>
<dbReference type="Gene3D" id="1.20.120.910">
    <property type="entry name" value="DksA, coiled-coil domain"/>
    <property type="match status" value="1"/>
</dbReference>
<evidence type="ECO:0000256" key="1">
    <source>
        <dbReference type="PROSITE-ProRule" id="PRU00510"/>
    </source>
</evidence>
<keyword evidence="4" id="KW-1185">Reference proteome</keyword>
<feature type="region of interest" description="Disordered" evidence="2">
    <location>
        <begin position="14"/>
        <end position="62"/>
    </location>
</feature>
<sequence length="168" mass="18308">MTITAPFAALTRRRTTTLISPRTSTTRPDQVRVRSDGPEGPAPHTADHPLRTRSDAQAPGPSSRLVALPQLDGRLPTNPADIDVHLAELERARQCQLDALPECPNNVVTAAHRRVVEHLLAEVRAARERIRAGAYGRCTRCRTAVETAALERVPSQPTCTTCTTPRPS</sequence>
<comment type="caution">
    <text evidence="3">The sequence shown here is derived from an EMBL/GenBank/DDBJ whole genome shotgun (WGS) entry which is preliminary data.</text>
</comment>
<reference evidence="3" key="1">
    <citation type="submission" date="2022-08" db="EMBL/GenBank/DDBJ databases">
        <title>Genome sequencing of Nocardioides sp. STR2.</title>
        <authorList>
            <person name="So Y."/>
        </authorList>
    </citation>
    <scope>NUCLEOTIDE SEQUENCE</scope>
    <source>
        <strain evidence="3">STR2</strain>
    </source>
</reference>
<evidence type="ECO:0000313" key="3">
    <source>
        <dbReference type="EMBL" id="MCY4725566.1"/>
    </source>
</evidence>
<accession>A0ABT4C9R7</accession>
<dbReference type="PROSITE" id="PS51128">
    <property type="entry name" value="ZF_DKSA_2"/>
    <property type="match status" value="1"/>
</dbReference>
<organism evidence="3 4">
    <name type="scientific">Nocardioides pini</name>
    <dbReference type="NCBI Taxonomy" id="2975053"/>
    <lineage>
        <taxon>Bacteria</taxon>
        <taxon>Bacillati</taxon>
        <taxon>Actinomycetota</taxon>
        <taxon>Actinomycetes</taxon>
        <taxon>Propionibacteriales</taxon>
        <taxon>Nocardioidaceae</taxon>
        <taxon>Nocardioides</taxon>
    </lineage>
</organism>
<gene>
    <name evidence="3" type="ORF">NYO98_04685</name>
</gene>
<evidence type="ECO:0000256" key="2">
    <source>
        <dbReference type="SAM" id="MobiDB-lite"/>
    </source>
</evidence>
<dbReference type="RefSeq" id="WP_268110363.1">
    <property type="nucleotide sequence ID" value="NZ_JAPPUX010000001.1"/>
</dbReference>
<feature type="zinc finger region" description="dksA C4-type" evidence="1">
    <location>
        <begin position="138"/>
        <end position="162"/>
    </location>
</feature>